<organism evidence="2">
    <name type="scientific">Pseudogymnoascus destructans</name>
    <dbReference type="NCBI Taxonomy" id="655981"/>
    <lineage>
        <taxon>Eukaryota</taxon>
        <taxon>Fungi</taxon>
        <taxon>Dikarya</taxon>
        <taxon>Ascomycota</taxon>
        <taxon>Pezizomycotina</taxon>
        <taxon>Leotiomycetes</taxon>
        <taxon>Thelebolales</taxon>
        <taxon>Thelebolaceae</taxon>
        <taxon>Pseudogymnoascus</taxon>
    </lineage>
</organism>
<dbReference type="Proteomes" id="UP000077154">
    <property type="component" value="Unassembled WGS sequence"/>
</dbReference>
<evidence type="ECO:0000256" key="1">
    <source>
        <dbReference type="SAM" id="MobiDB-lite"/>
    </source>
</evidence>
<dbReference type="AlphaFoldDB" id="A0A177ADM7"/>
<proteinExistence type="predicted"/>
<gene>
    <name evidence="2" type="ORF">VC83_02925</name>
</gene>
<name>A0A177ADM7_9PEZI</name>
<evidence type="ECO:0000313" key="2">
    <source>
        <dbReference type="EMBL" id="OAF60198.1"/>
    </source>
</evidence>
<dbReference type="eggNOG" id="ENOG502S7FM">
    <property type="taxonomic scope" value="Eukaryota"/>
</dbReference>
<dbReference type="RefSeq" id="XP_024325480.1">
    <property type="nucleotide sequence ID" value="XM_024466576.1"/>
</dbReference>
<dbReference type="GeneID" id="36286002"/>
<feature type="compositionally biased region" description="Low complexity" evidence="1">
    <location>
        <begin position="285"/>
        <end position="299"/>
    </location>
</feature>
<feature type="region of interest" description="Disordered" evidence="1">
    <location>
        <begin position="1"/>
        <end position="79"/>
    </location>
</feature>
<dbReference type="VEuPathDB" id="FungiDB:GMDG_05124"/>
<sequence>MLAARDQENLVHGQQALAASKPLNQGTRAAPPKTPGNRYPRTPLKIPLHDENAPTGFGKKSVLQTKGKGNENLVTGGKKGTGLDKNAFITPMGPRTRAPLGMKTTNAKAKAFQTPARAEIDKGPEKTQIRPTSTRPLRQKISHVDTIKLEIHGDEPDPLGEREVEYCPPKSKDLPYENEDFPNGHLDYSIVKRENQRKDFHTRYYNPVDANGVSKGEREFEEELARSLKATDDKILKAVEEDPCVVHDVPETFPKVQRKKPTEERREVSAQLPPNASALPSRGPATLTSRRAASALALAPKHTTTSTKPSRPLPLTKKPAPFLLCGSNPPLPAIQPSTMRNASASAASRSTMGYKKGRFASTALSNGTVSTVPSTPVRSLSNLSAVSDKTITPARYGAKREEESSRLGFLGAFDINDDDLGFGANSGLPECMRGEAEEEEEEFVMTLNL</sequence>
<dbReference type="OrthoDB" id="5327145at2759"/>
<reference evidence="2" key="1">
    <citation type="submission" date="2016-03" db="EMBL/GenBank/DDBJ databases">
        <title>Updated assembly of Pseudogymnoascus destructans, the fungus causing white-nose syndrome of bats.</title>
        <authorList>
            <person name="Palmer J.M."/>
            <person name="Drees K.P."/>
            <person name="Foster J.T."/>
            <person name="Lindner D.L."/>
        </authorList>
    </citation>
    <scope>NUCLEOTIDE SEQUENCE [LARGE SCALE GENOMIC DNA]</scope>
    <source>
        <strain evidence="2">20631-21</strain>
    </source>
</reference>
<accession>A0A177ADM7</accession>
<protein>
    <submittedName>
        <fullName evidence="2">Uncharacterized protein</fullName>
    </submittedName>
</protein>
<feature type="region of interest" description="Disordered" evidence="1">
    <location>
        <begin position="252"/>
        <end position="317"/>
    </location>
</feature>
<dbReference type="EMBL" id="KV441392">
    <property type="protein sequence ID" value="OAF60198.1"/>
    <property type="molecule type" value="Genomic_DNA"/>
</dbReference>